<proteinExistence type="predicted"/>
<dbReference type="CDD" id="cd02612">
    <property type="entry name" value="HAD_PGPPase"/>
    <property type="match status" value="1"/>
</dbReference>
<dbReference type="PANTHER" id="PTHR43344">
    <property type="entry name" value="PHOSPHOSERINE PHOSPHATASE"/>
    <property type="match status" value="1"/>
</dbReference>
<protein>
    <submittedName>
        <fullName evidence="1">HAD family hydrolase</fullName>
    </submittedName>
</protein>
<dbReference type="InterPro" id="IPR023214">
    <property type="entry name" value="HAD_sf"/>
</dbReference>
<dbReference type="Proteomes" id="UP000092741">
    <property type="component" value="Chromosome 2"/>
</dbReference>
<dbReference type="SUPFAM" id="SSF56784">
    <property type="entry name" value="HAD-like"/>
    <property type="match status" value="1"/>
</dbReference>
<name>A0AAN0Y7K8_VIBNA</name>
<dbReference type="EMBL" id="CP016346">
    <property type="protein sequence ID" value="ANQ15093.1"/>
    <property type="molecule type" value="Genomic_DNA"/>
</dbReference>
<dbReference type="NCBIfam" id="TIGR01490">
    <property type="entry name" value="HAD-SF-IB-hyp1"/>
    <property type="match status" value="1"/>
</dbReference>
<dbReference type="Gene3D" id="1.20.1440.100">
    <property type="entry name" value="SG protein - dephosphorylation function"/>
    <property type="match status" value="1"/>
</dbReference>
<keyword evidence="1" id="KW-0378">Hydrolase</keyword>
<evidence type="ECO:0000313" key="1">
    <source>
        <dbReference type="EMBL" id="ANQ15093.1"/>
    </source>
</evidence>
<gene>
    <name evidence="1" type="ORF">BA890_20425</name>
</gene>
<organism evidence="1 2">
    <name type="scientific">Vibrio natriegens NBRC 15636 = ATCC 14048 = DSM 759</name>
    <dbReference type="NCBI Taxonomy" id="1219067"/>
    <lineage>
        <taxon>Bacteria</taxon>
        <taxon>Pseudomonadati</taxon>
        <taxon>Pseudomonadota</taxon>
        <taxon>Gammaproteobacteria</taxon>
        <taxon>Vibrionales</taxon>
        <taxon>Vibrionaceae</taxon>
        <taxon>Vibrio</taxon>
    </lineage>
</organism>
<dbReference type="InterPro" id="IPR036412">
    <property type="entry name" value="HAD-like_sf"/>
</dbReference>
<dbReference type="InterPro" id="IPR050582">
    <property type="entry name" value="HAD-like_SerB"/>
</dbReference>
<sequence length="205" mass="23277">MSDVKKPSLALFDFDGTITNQDMYSLFLHYSASGKRKSVGKFVLTPFYLLYKIGILPAHIMRPIASFIAFAGKETQHVNAIGTQFANDIIPQYLRPEAADKLDWHQQNGDTIVVVSASLNAYLRPWCEANGYHLLCSELLINTPTISGRYLQGDCSLERKVRRVHESFNLNDFASVYAYGDTHEDIPMLKLADHAMLNWKKWETT</sequence>
<dbReference type="GO" id="GO:0006564">
    <property type="term" value="P:L-serine biosynthetic process"/>
    <property type="evidence" value="ECO:0007669"/>
    <property type="project" value="TreeGrafter"/>
</dbReference>
<dbReference type="GO" id="GO:0036424">
    <property type="term" value="F:L-phosphoserine phosphatase activity"/>
    <property type="evidence" value="ECO:0007669"/>
    <property type="project" value="TreeGrafter"/>
</dbReference>
<dbReference type="Gene3D" id="3.40.50.1000">
    <property type="entry name" value="HAD superfamily/HAD-like"/>
    <property type="match status" value="1"/>
</dbReference>
<dbReference type="NCBIfam" id="TIGR01488">
    <property type="entry name" value="HAD-SF-IB"/>
    <property type="match status" value="1"/>
</dbReference>
<dbReference type="KEGG" id="vna:PN96_16580"/>
<dbReference type="RefSeq" id="WP_020335093.1">
    <property type="nucleotide sequence ID" value="NZ_ATFJ01000033.1"/>
</dbReference>
<dbReference type="Pfam" id="PF12710">
    <property type="entry name" value="HAD"/>
    <property type="match status" value="1"/>
</dbReference>
<dbReference type="InterPro" id="IPR006385">
    <property type="entry name" value="HAD_hydro_SerB1"/>
</dbReference>
<dbReference type="PANTHER" id="PTHR43344:SF14">
    <property type="entry name" value="HAD-IB FAMILY HYDROLASE"/>
    <property type="match status" value="1"/>
</dbReference>
<dbReference type="GO" id="GO:0000287">
    <property type="term" value="F:magnesium ion binding"/>
    <property type="evidence" value="ECO:0007669"/>
    <property type="project" value="TreeGrafter"/>
</dbReference>
<keyword evidence="2" id="KW-1185">Reference proteome</keyword>
<dbReference type="GO" id="GO:0005737">
    <property type="term" value="C:cytoplasm"/>
    <property type="evidence" value="ECO:0007669"/>
    <property type="project" value="TreeGrafter"/>
</dbReference>
<reference evidence="1 2" key="1">
    <citation type="submission" date="2016-07" db="EMBL/GenBank/DDBJ databases">
        <title>Developing Vibrio natriegens as a novel, fast-growing host for biotechnology.</title>
        <authorList>
            <person name="Weinstock M.T."/>
            <person name="Hesek E.D."/>
            <person name="Wilson C.M."/>
            <person name="Gibson D.G."/>
        </authorList>
    </citation>
    <scope>NUCLEOTIDE SEQUENCE [LARGE SCALE GENOMIC DNA]</scope>
    <source>
        <strain evidence="1 2">ATCC 14048</strain>
    </source>
</reference>
<dbReference type="AlphaFoldDB" id="A0AAN0Y7K8"/>
<accession>A0AAN0Y7K8</accession>
<evidence type="ECO:0000313" key="2">
    <source>
        <dbReference type="Proteomes" id="UP000092741"/>
    </source>
</evidence>
<dbReference type="GeneID" id="70914446"/>